<accession>A0AA38FYP6</accession>
<dbReference type="Proteomes" id="UP000824469">
    <property type="component" value="Unassembled WGS sequence"/>
</dbReference>
<feature type="non-terminal residue" evidence="1">
    <location>
        <position position="1"/>
    </location>
</feature>
<feature type="non-terminal residue" evidence="1">
    <location>
        <position position="69"/>
    </location>
</feature>
<evidence type="ECO:0000313" key="1">
    <source>
        <dbReference type="EMBL" id="KAH9311578.1"/>
    </source>
</evidence>
<organism evidence="1 2">
    <name type="scientific">Taxus chinensis</name>
    <name type="common">Chinese yew</name>
    <name type="synonym">Taxus wallichiana var. chinensis</name>
    <dbReference type="NCBI Taxonomy" id="29808"/>
    <lineage>
        <taxon>Eukaryota</taxon>
        <taxon>Viridiplantae</taxon>
        <taxon>Streptophyta</taxon>
        <taxon>Embryophyta</taxon>
        <taxon>Tracheophyta</taxon>
        <taxon>Spermatophyta</taxon>
        <taxon>Pinopsida</taxon>
        <taxon>Pinidae</taxon>
        <taxon>Conifers II</taxon>
        <taxon>Cupressales</taxon>
        <taxon>Taxaceae</taxon>
        <taxon>Taxus</taxon>
    </lineage>
</organism>
<evidence type="ECO:0000313" key="2">
    <source>
        <dbReference type="Proteomes" id="UP000824469"/>
    </source>
</evidence>
<dbReference type="AlphaFoldDB" id="A0AA38FYP6"/>
<gene>
    <name evidence="1" type="ORF">KI387_026613</name>
</gene>
<sequence length="69" mass="7610">EKPQAVKNSTGSTPLAWNNILQNPTTNVGPHALVKVQFMWEKDEEGITCLKVPDGCLHRALEKVNLSLV</sequence>
<reference evidence="1 2" key="1">
    <citation type="journal article" date="2021" name="Nat. Plants">
        <title>The Taxus genome provides insights into paclitaxel biosynthesis.</title>
        <authorList>
            <person name="Xiong X."/>
            <person name="Gou J."/>
            <person name="Liao Q."/>
            <person name="Li Y."/>
            <person name="Zhou Q."/>
            <person name="Bi G."/>
            <person name="Li C."/>
            <person name="Du R."/>
            <person name="Wang X."/>
            <person name="Sun T."/>
            <person name="Guo L."/>
            <person name="Liang H."/>
            <person name="Lu P."/>
            <person name="Wu Y."/>
            <person name="Zhang Z."/>
            <person name="Ro D.K."/>
            <person name="Shang Y."/>
            <person name="Huang S."/>
            <person name="Yan J."/>
        </authorList>
    </citation>
    <scope>NUCLEOTIDE SEQUENCE [LARGE SCALE GENOMIC DNA]</scope>
    <source>
        <strain evidence="1">Ta-2019</strain>
    </source>
</reference>
<keyword evidence="2" id="KW-1185">Reference proteome</keyword>
<proteinExistence type="predicted"/>
<protein>
    <submittedName>
        <fullName evidence="1">Uncharacterized protein</fullName>
    </submittedName>
</protein>
<name>A0AA38FYP6_TAXCH</name>
<dbReference type="EMBL" id="JAHRHJ020000006">
    <property type="protein sequence ID" value="KAH9311578.1"/>
    <property type="molecule type" value="Genomic_DNA"/>
</dbReference>
<comment type="caution">
    <text evidence="1">The sequence shown here is derived from an EMBL/GenBank/DDBJ whole genome shotgun (WGS) entry which is preliminary data.</text>
</comment>